<dbReference type="Gene3D" id="1.25.10.10">
    <property type="entry name" value="Leucine-rich Repeat Variant"/>
    <property type="match status" value="1"/>
</dbReference>
<dbReference type="SUPFAM" id="SSF48371">
    <property type="entry name" value="ARM repeat"/>
    <property type="match status" value="1"/>
</dbReference>
<dbReference type="KEGG" id="aplc:110991115"/>
<dbReference type="SMART" id="SM00913">
    <property type="entry name" value="IBN_N"/>
    <property type="match status" value="1"/>
</dbReference>
<keyword evidence="3" id="KW-0813">Transport</keyword>
<dbReference type="InterPro" id="IPR058537">
    <property type="entry name" value="TPR_TNPO3_IPO13_4th"/>
</dbReference>
<evidence type="ECO:0000256" key="2">
    <source>
        <dbReference type="ARBA" id="ARBA00004496"/>
    </source>
</evidence>
<dbReference type="GO" id="GO:0005737">
    <property type="term" value="C:cytoplasm"/>
    <property type="evidence" value="ECO:0007669"/>
    <property type="project" value="UniProtKB-SubCell"/>
</dbReference>
<feature type="domain" description="Importin N-terminal" evidence="12">
    <location>
        <begin position="29"/>
        <end position="95"/>
    </location>
</feature>
<dbReference type="InterPro" id="IPR016024">
    <property type="entry name" value="ARM-type_fold"/>
</dbReference>
<keyword evidence="4" id="KW-0963">Cytoplasm</keyword>
<dbReference type="FunFam" id="1.25.10.10:FF:000079">
    <property type="entry name" value="transportin-3 isoform X1"/>
    <property type="match status" value="1"/>
</dbReference>
<organism evidence="13 14">
    <name type="scientific">Acanthaster planci</name>
    <name type="common">Crown-of-thorns starfish</name>
    <dbReference type="NCBI Taxonomy" id="133434"/>
    <lineage>
        <taxon>Eukaryota</taxon>
        <taxon>Metazoa</taxon>
        <taxon>Echinodermata</taxon>
        <taxon>Eleutherozoa</taxon>
        <taxon>Asterozoa</taxon>
        <taxon>Asteroidea</taxon>
        <taxon>Valvatacea</taxon>
        <taxon>Valvatida</taxon>
        <taxon>Acanthasteridae</taxon>
        <taxon>Acanthaster</taxon>
    </lineage>
</organism>
<keyword evidence="6" id="KW-0653">Protein transport</keyword>
<dbReference type="PANTHER" id="PTHR12363">
    <property type="entry name" value="TRANSPORTIN 3 AND IMPORTIN 13"/>
    <property type="match status" value="1"/>
</dbReference>
<protein>
    <recommendedName>
        <fullName evidence="11">Transportin-3</fullName>
    </recommendedName>
</protein>
<dbReference type="InterPro" id="IPR001494">
    <property type="entry name" value="Importin-beta_N"/>
</dbReference>
<reference evidence="14" key="1">
    <citation type="submission" date="2025-08" db="UniProtKB">
        <authorList>
            <consortium name="RefSeq"/>
        </authorList>
    </citation>
    <scope>IDENTIFICATION</scope>
</reference>
<dbReference type="GO" id="GO:0006606">
    <property type="term" value="P:protein import into nucleus"/>
    <property type="evidence" value="ECO:0007669"/>
    <property type="project" value="TreeGrafter"/>
</dbReference>
<evidence type="ECO:0000256" key="5">
    <source>
        <dbReference type="ARBA" id="ARBA00022553"/>
    </source>
</evidence>
<keyword evidence="13" id="KW-1185">Reference proteome</keyword>
<evidence type="ECO:0000256" key="4">
    <source>
        <dbReference type="ARBA" id="ARBA00022490"/>
    </source>
</evidence>
<keyword evidence="5" id="KW-0597">Phosphoprotein</keyword>
<proteinExistence type="predicted"/>
<evidence type="ECO:0000256" key="8">
    <source>
        <dbReference type="ARBA" id="ARBA00023242"/>
    </source>
</evidence>
<evidence type="ECO:0000256" key="10">
    <source>
        <dbReference type="ARBA" id="ARBA00063116"/>
    </source>
</evidence>
<evidence type="ECO:0000259" key="12">
    <source>
        <dbReference type="SMART" id="SM00913"/>
    </source>
</evidence>
<dbReference type="GO" id="GO:0031267">
    <property type="term" value="F:small GTPase binding"/>
    <property type="evidence" value="ECO:0007669"/>
    <property type="project" value="InterPro"/>
</dbReference>
<sequence>MEAPPTIETVIQAVTALYHNPDASEKERASRWLHEFQRSMHSWQISDQLLRMKQDVEVCYFAAQTMRSKVQYSFHELPPDSHQALRDSLINHIESLNDPNYQIILTQLCLALSDLALQMVLWKNSPNYLIQRFAADASQILILLELLTVLPEEVHSRSLRLGMNRREEFTQELAQAAPTVIHIMQEACCKTYIGDHRLLGRIFKCLASWFYPGIIPSNEVAGSTLVNLLFDILKKPDTPSMLHEAASDCICSALYAMEDIEEHLTLAETLYRGIMQLPESYALVVAGEDVDKAINYSRIFTELAEAFMEVMVETPNQGLGDLNILDAVLTCVGHCQYEVAEITFNFFYRLSEILYKRRQDELNEIYRPYIERLVSALCTHCQMDSDHEGIPDENDDFGDFRIRVSELIKDVIFLVGSTTCFSQMFRNLASQGSAVMWNVTEASLFVMSSVAKNVLPEENGVVPQVIQAILALPEETHVAVKYTSIQMLGELSEWIDNHPQTLEPILNFLTSGLRNNHLSSVAATSIQSICMTCQDHLVSHLEGLLQIAQAVDAFNLSQEAAIGLIEGTALVLTRMPLDKIQEGLKQLMFAQVTPLSQVLKGELEGKSSLTSDPTVWLDRIAAIFKNTNPPITNGQTHPCQAVLLEIWPVLSNTCNKYQGDIRIIERCCRCIRFAIRCVGKGSAQLLTPLVTQMVTIYQAHQHSCFLYLGSILVHEYGAEPGCIPGIIDMLRAFIVPTFQILRQPQGLRNHPDVVDDFFRLCSRLLQRCPVAFLQCTSFEPIVECALAALSLDHREANASVCKFFRELTLCTSSKWESQDFETRKNLVLSLLEKHGPAITKGIVDACVFYLPSYMTPDISEVLFELIQVNRETTSTWLEAALKSLPAETQDGRINATQKQLTDFHKTVTSAEELIVVTYAMKDFTRLFR</sequence>
<dbReference type="CTD" id="23534"/>
<comment type="subcellular location">
    <subcellularLocation>
        <location evidence="2">Cytoplasm</location>
    </subcellularLocation>
    <subcellularLocation>
        <location evidence="1">Nucleus envelope</location>
    </subcellularLocation>
</comment>
<dbReference type="AlphaFoldDB" id="A0A8B8A7H9"/>
<dbReference type="GeneID" id="110991115"/>
<keyword evidence="8" id="KW-0539">Nucleus</keyword>
<accession>A0A8B8A7H9</accession>
<dbReference type="Pfam" id="PF08389">
    <property type="entry name" value="Xpo1"/>
    <property type="match status" value="1"/>
</dbReference>
<evidence type="ECO:0000256" key="1">
    <source>
        <dbReference type="ARBA" id="ARBA00004259"/>
    </source>
</evidence>
<dbReference type="GO" id="GO:0005635">
    <property type="term" value="C:nuclear envelope"/>
    <property type="evidence" value="ECO:0007669"/>
    <property type="project" value="UniProtKB-SubCell"/>
</dbReference>
<dbReference type="RefSeq" id="XP_022111986.1">
    <property type="nucleotide sequence ID" value="XM_022256294.1"/>
</dbReference>
<keyword evidence="7" id="KW-0007">Acetylation</keyword>
<dbReference type="Proteomes" id="UP000694845">
    <property type="component" value="Unplaced"/>
</dbReference>
<evidence type="ECO:0000256" key="11">
    <source>
        <dbReference type="ARBA" id="ARBA00067328"/>
    </source>
</evidence>
<dbReference type="OrthoDB" id="435593at2759"/>
<comment type="function">
    <text evidence="9">Importin, which transports target proteins into the nucleus. Specifically mediates the nuclear import of splicing factor serine/arginine (SR) proteins, such as RBM4, SFRS1 and SFRS2, by recognizing phosphorylated SR domains. Also mediates the nuclear import of serine/arginine (SR) protein CPSF6, independently of CPSF6 phosphorylation. The nuclear import process is regulated by the small GTPase Ran that partitions between cytoplasm and nucleus in the predominantly GDP- and GTP-bound form, respectively. Importin associates with target cargo proteins in the cytoplasm, and the competitive binding of GTP-bound Ran induces the release of cargos in the nucleus.</text>
</comment>
<dbReference type="PANTHER" id="PTHR12363:SF42">
    <property type="entry name" value="TRANSPORTIN-3"/>
    <property type="match status" value="1"/>
</dbReference>
<dbReference type="Pfam" id="PF24140">
    <property type="entry name" value="TPR_TNPO3_IPO13_3rd"/>
    <property type="match status" value="1"/>
</dbReference>
<evidence type="ECO:0000313" key="14">
    <source>
        <dbReference type="RefSeq" id="XP_022111986.1"/>
    </source>
</evidence>
<evidence type="ECO:0000313" key="13">
    <source>
        <dbReference type="Proteomes" id="UP000694845"/>
    </source>
</evidence>
<dbReference type="OMA" id="LECITSW"/>
<evidence type="ECO:0000256" key="7">
    <source>
        <dbReference type="ARBA" id="ARBA00022990"/>
    </source>
</evidence>
<dbReference type="Pfam" id="PF24138">
    <property type="entry name" value="TPR_TNPO3_IPO13_2nd"/>
    <property type="match status" value="1"/>
</dbReference>
<gene>
    <name evidence="14" type="primary">LOC110991115</name>
</gene>
<dbReference type="InterPro" id="IPR057942">
    <property type="entry name" value="TPR_TNPO3_IPO13_3rd"/>
</dbReference>
<dbReference type="Pfam" id="PF24139">
    <property type="entry name" value="TPR_TNPO3_IPO13_4th"/>
    <property type="match status" value="1"/>
</dbReference>
<dbReference type="InterPro" id="IPR013598">
    <property type="entry name" value="Exportin-1/Importin-b-like"/>
</dbReference>
<evidence type="ECO:0000256" key="3">
    <source>
        <dbReference type="ARBA" id="ARBA00022448"/>
    </source>
</evidence>
<evidence type="ECO:0000256" key="6">
    <source>
        <dbReference type="ARBA" id="ARBA00022927"/>
    </source>
</evidence>
<evidence type="ECO:0000256" key="9">
    <source>
        <dbReference type="ARBA" id="ARBA00060097"/>
    </source>
</evidence>
<dbReference type="InterPro" id="IPR051345">
    <property type="entry name" value="Importin_beta-like_NTR"/>
</dbReference>
<dbReference type="InterPro" id="IPR011989">
    <property type="entry name" value="ARM-like"/>
</dbReference>
<name>A0A8B8A7H9_ACAPL</name>
<dbReference type="Pfam" id="PF03810">
    <property type="entry name" value="IBN_N"/>
    <property type="match status" value="1"/>
</dbReference>
<dbReference type="InterPro" id="IPR057941">
    <property type="entry name" value="TPR_TNPO3_IPO13_2nd"/>
</dbReference>
<comment type="subunit">
    <text evidence="10">Interacts with (GTP-bound) Ran. Interacts with (phosphorylated) SFRS1 and SFRS2; leading to their nuclear import. Interacts with NUP62. Interacts with RBM4. Interacts with CPSF6, promoting its nuclear import.</text>
</comment>